<feature type="domain" description="D-isomer specific 2-hydroxyacid dehydrogenase NAD-binding" evidence="3">
    <location>
        <begin position="120"/>
        <end position="290"/>
    </location>
</feature>
<evidence type="ECO:0000313" key="5">
    <source>
        <dbReference type="Proteomes" id="UP001596303"/>
    </source>
</evidence>
<comment type="caution">
    <text evidence="4">The sequence shown here is derived from an EMBL/GenBank/DDBJ whole genome shotgun (WGS) entry which is preliminary data.</text>
</comment>
<dbReference type="CDD" id="cd05300">
    <property type="entry name" value="2-Hacid_dh_1"/>
    <property type="match status" value="1"/>
</dbReference>
<keyword evidence="5" id="KW-1185">Reference proteome</keyword>
<keyword evidence="1" id="KW-0560">Oxidoreductase</keyword>
<dbReference type="EMBL" id="JBHSSW010000001">
    <property type="protein sequence ID" value="MFC6196536.1"/>
    <property type="molecule type" value="Genomic_DNA"/>
</dbReference>
<dbReference type="InterPro" id="IPR029753">
    <property type="entry name" value="D-isomer_DH_CS"/>
</dbReference>
<dbReference type="Proteomes" id="UP001596303">
    <property type="component" value="Unassembled WGS sequence"/>
</dbReference>
<evidence type="ECO:0000256" key="2">
    <source>
        <dbReference type="ARBA" id="ARBA00023027"/>
    </source>
</evidence>
<dbReference type="Gene3D" id="3.40.50.720">
    <property type="entry name" value="NAD(P)-binding Rossmann-like Domain"/>
    <property type="match status" value="2"/>
</dbReference>
<dbReference type="Pfam" id="PF02826">
    <property type="entry name" value="2-Hacid_dh_C"/>
    <property type="match status" value="1"/>
</dbReference>
<gene>
    <name evidence="4" type="ORF">ACFQDM_00520</name>
</gene>
<reference evidence="5" key="1">
    <citation type="journal article" date="2019" name="Int. J. Syst. Evol. Microbiol.">
        <title>The Global Catalogue of Microorganisms (GCM) 10K type strain sequencing project: providing services to taxonomists for standard genome sequencing and annotation.</title>
        <authorList>
            <consortium name="The Broad Institute Genomics Platform"/>
            <consortium name="The Broad Institute Genome Sequencing Center for Infectious Disease"/>
            <person name="Wu L."/>
            <person name="Ma J."/>
        </authorList>
    </citation>
    <scope>NUCLEOTIDE SEQUENCE [LARGE SCALE GENOMIC DNA]</scope>
    <source>
        <strain evidence="5">CGMCC-1.15741</strain>
    </source>
</reference>
<accession>A0ABW1S5M8</accession>
<dbReference type="InterPro" id="IPR036291">
    <property type="entry name" value="NAD(P)-bd_dom_sf"/>
</dbReference>
<name>A0ABW1S5M8_9PROT</name>
<evidence type="ECO:0000256" key="1">
    <source>
        <dbReference type="ARBA" id="ARBA00023002"/>
    </source>
</evidence>
<dbReference type="InterPro" id="IPR006140">
    <property type="entry name" value="D-isomer_DH_NAD-bd"/>
</dbReference>
<dbReference type="PANTHER" id="PTHR43333">
    <property type="entry name" value="2-HACID_DH_C DOMAIN-CONTAINING PROTEIN"/>
    <property type="match status" value="1"/>
</dbReference>
<proteinExistence type="predicted"/>
<dbReference type="SUPFAM" id="SSF51735">
    <property type="entry name" value="NAD(P)-binding Rossmann-fold domains"/>
    <property type="match status" value="1"/>
</dbReference>
<keyword evidence="2" id="KW-0520">NAD</keyword>
<dbReference type="PANTHER" id="PTHR43333:SF1">
    <property type="entry name" value="D-ISOMER SPECIFIC 2-HYDROXYACID DEHYDROGENASE NAD-BINDING DOMAIN-CONTAINING PROTEIN"/>
    <property type="match status" value="1"/>
</dbReference>
<evidence type="ECO:0000313" key="4">
    <source>
        <dbReference type="EMBL" id="MFC6196536.1"/>
    </source>
</evidence>
<dbReference type="RefSeq" id="WP_377374047.1">
    <property type="nucleotide sequence ID" value="NZ_JBHSSW010000001.1"/>
</dbReference>
<evidence type="ECO:0000259" key="3">
    <source>
        <dbReference type="Pfam" id="PF02826"/>
    </source>
</evidence>
<dbReference type="PROSITE" id="PS00671">
    <property type="entry name" value="D_2_HYDROXYACID_DH_3"/>
    <property type="match status" value="1"/>
</dbReference>
<sequence length="325" mass="36164">MTRTCLLHQKAFRRMEDELRGYAAEVDFITMDDEGVFANGFTGEPVSQPVPDMVFGNTDFFFGPKVRAFFRFLIDLPDLDWFQSSAAGMDNETLQAVHAKARLYTTNHTQSEAMAEWAIWQALDWLKAGRQHRAQEKEAEWHRIYHRDFIGSKWLIVGYGAIGQAVARRVKALGGLVTGVRRSGGTDDYADAIVTPEEMGAALRDADITLLCLPHTPETENMADADFFAAMKDDAMFMNLGRGALVDEAALIAEMDRGKPAFAALDVTATEPLPEASPLWRHPNIAITPHDSSLTLGTFVRADETFLANLKRYLAGEELIHLAPK</sequence>
<organism evidence="4 5">
    <name type="scientific">Ponticaulis profundi</name>
    <dbReference type="NCBI Taxonomy" id="2665222"/>
    <lineage>
        <taxon>Bacteria</taxon>
        <taxon>Pseudomonadati</taxon>
        <taxon>Pseudomonadota</taxon>
        <taxon>Alphaproteobacteria</taxon>
        <taxon>Hyphomonadales</taxon>
        <taxon>Hyphomonadaceae</taxon>
        <taxon>Ponticaulis</taxon>
    </lineage>
</organism>
<protein>
    <submittedName>
        <fullName evidence="4">D-2-hydroxyacid dehydrogenase</fullName>
    </submittedName>
</protein>